<dbReference type="InterPro" id="IPR001938">
    <property type="entry name" value="Thaumatin"/>
</dbReference>
<dbReference type="Gene3D" id="2.60.110.10">
    <property type="entry name" value="Thaumatin"/>
    <property type="match status" value="1"/>
</dbReference>
<dbReference type="Gene3D" id="3.10.10.10">
    <property type="entry name" value="HIV Type 1 Reverse Transcriptase, subunit A, domain 1"/>
    <property type="match status" value="1"/>
</dbReference>
<comment type="caution">
    <text evidence="1">The sequence shown here is derived from an EMBL/GenBank/DDBJ whole genome shotgun (WGS) entry which is preliminary data.</text>
</comment>
<name>A0AA88W0U7_9ASTE</name>
<dbReference type="PROSITE" id="PS51367">
    <property type="entry name" value="THAUMATIN_2"/>
    <property type="match status" value="1"/>
</dbReference>
<dbReference type="Pfam" id="PF00314">
    <property type="entry name" value="Thaumatin"/>
    <property type="match status" value="1"/>
</dbReference>
<dbReference type="EMBL" id="JAVXUP010001025">
    <property type="protein sequence ID" value="KAK3017119.1"/>
    <property type="molecule type" value="Genomic_DNA"/>
</dbReference>
<accession>A0AA88W0U7</accession>
<sequence>MQRGKPVKDLVSIEVYPGEENKTVRICSNLKEDTKLELVNLLRIYANVFAWIATDMPGIDPKIITHRLNVNPFKKPLNQKKRTFKLERQERIEEEVDKLLAANFIEEIYYLVGLPMSSWNISTSPSVANKDNTNDCATLYQQMFLQLLLRLKPMRLTTWNEFVSDECEQIAAIVNDFSVILATNVKATPYNAPSPLAPKSNTSNVAALSLSSPFLGGFDGISSFGTGGGADGATGAGVYSMNLNLANECTYTVWPVMVSGHGTPPLTTTIFMLEPGESASLLIPPSWSGQLWAHTLCSYGLTGRFNCLTDDYGTGSEECA</sequence>
<dbReference type="AlphaFoldDB" id="A0AA88W0U7"/>
<organism evidence="1 2">
    <name type="scientific">Escallonia herrerae</name>
    <dbReference type="NCBI Taxonomy" id="1293975"/>
    <lineage>
        <taxon>Eukaryota</taxon>
        <taxon>Viridiplantae</taxon>
        <taxon>Streptophyta</taxon>
        <taxon>Embryophyta</taxon>
        <taxon>Tracheophyta</taxon>
        <taxon>Spermatophyta</taxon>
        <taxon>Magnoliopsida</taxon>
        <taxon>eudicotyledons</taxon>
        <taxon>Gunneridae</taxon>
        <taxon>Pentapetalae</taxon>
        <taxon>asterids</taxon>
        <taxon>campanulids</taxon>
        <taxon>Escalloniales</taxon>
        <taxon>Escalloniaceae</taxon>
        <taxon>Escallonia</taxon>
    </lineage>
</organism>
<dbReference type="InterPro" id="IPR043502">
    <property type="entry name" value="DNA/RNA_pol_sf"/>
</dbReference>
<evidence type="ECO:0000313" key="1">
    <source>
        <dbReference type="EMBL" id="KAK3017119.1"/>
    </source>
</evidence>
<reference evidence="1" key="1">
    <citation type="submission" date="2022-12" db="EMBL/GenBank/DDBJ databases">
        <title>Draft genome assemblies for two species of Escallonia (Escalloniales).</title>
        <authorList>
            <person name="Chanderbali A."/>
            <person name="Dervinis C."/>
            <person name="Anghel I."/>
            <person name="Soltis D."/>
            <person name="Soltis P."/>
            <person name="Zapata F."/>
        </authorList>
    </citation>
    <scope>NUCLEOTIDE SEQUENCE</scope>
    <source>
        <strain evidence="1">UCBG64.0493</strain>
        <tissue evidence="1">Leaf</tissue>
    </source>
</reference>
<dbReference type="InterPro" id="IPR037176">
    <property type="entry name" value="Osmotin/thaumatin-like_sf"/>
</dbReference>
<evidence type="ECO:0000313" key="2">
    <source>
        <dbReference type="Proteomes" id="UP001188597"/>
    </source>
</evidence>
<proteinExistence type="predicted"/>
<gene>
    <name evidence="1" type="ORF">RJ639_006969</name>
</gene>
<dbReference type="Proteomes" id="UP001188597">
    <property type="component" value="Unassembled WGS sequence"/>
</dbReference>
<dbReference type="SUPFAM" id="SSF56672">
    <property type="entry name" value="DNA/RNA polymerases"/>
    <property type="match status" value="1"/>
</dbReference>
<keyword evidence="2" id="KW-1185">Reference proteome</keyword>
<dbReference type="SUPFAM" id="SSF49870">
    <property type="entry name" value="Osmotin, thaumatin-like protein"/>
    <property type="match status" value="1"/>
</dbReference>
<protein>
    <submittedName>
        <fullName evidence="1">Uncharacterized protein</fullName>
    </submittedName>
</protein>
<dbReference type="PANTHER" id="PTHR31048">
    <property type="entry name" value="OS03G0233200 PROTEIN"/>
    <property type="match status" value="1"/>
</dbReference>